<keyword evidence="2" id="KW-0677">Repeat</keyword>
<protein>
    <submittedName>
        <fullName evidence="3">Acetyltransferase</fullName>
    </submittedName>
</protein>
<evidence type="ECO:0000256" key="2">
    <source>
        <dbReference type="ARBA" id="ARBA00022737"/>
    </source>
</evidence>
<dbReference type="InterPro" id="IPR050179">
    <property type="entry name" value="Trans_hexapeptide_repeat"/>
</dbReference>
<dbReference type="Proteomes" id="UP000230790">
    <property type="component" value="Unassembled WGS sequence"/>
</dbReference>
<keyword evidence="1 3" id="KW-0808">Transferase</keyword>
<dbReference type="AlphaFoldDB" id="A0A2M8QEY5"/>
<proteinExistence type="predicted"/>
<dbReference type="PANTHER" id="PTHR43300">
    <property type="entry name" value="ACETYLTRANSFERASE"/>
    <property type="match status" value="1"/>
</dbReference>
<dbReference type="EMBL" id="PGTN01000016">
    <property type="protein sequence ID" value="PJF48373.1"/>
    <property type="molecule type" value="Genomic_DNA"/>
</dbReference>
<dbReference type="InterPro" id="IPR017694">
    <property type="entry name" value="Phosphonate_tfrase_rpt"/>
</dbReference>
<dbReference type="Gene3D" id="2.160.10.10">
    <property type="entry name" value="Hexapeptide repeat proteins"/>
    <property type="match status" value="1"/>
</dbReference>
<dbReference type="PROSITE" id="PS00101">
    <property type="entry name" value="HEXAPEP_TRANSFERASES"/>
    <property type="match status" value="1"/>
</dbReference>
<gene>
    <name evidence="3" type="ORF">CUN48_03810</name>
</gene>
<comment type="caution">
    <text evidence="3">The sequence shown here is derived from an EMBL/GenBank/DDBJ whole genome shotgun (WGS) entry which is preliminary data.</text>
</comment>
<evidence type="ECO:0000313" key="4">
    <source>
        <dbReference type="Proteomes" id="UP000230790"/>
    </source>
</evidence>
<sequence>MLHTVDRFPSDRIHTRKHLCERPTIHPSSFVLDSRLGSWTDIGPNCSIIESVFDDYSYAADNVSIIYAQIGKFCSIASHVRINPGNHPMDRVTQHHCTYRRVEYGFAETDDEAFFDWRRAHRWVVGHDVWIGHAAVVMPGVSIGIGAVVGAGAVVTKDVGPYEVVVGVPARRIRKRFDDAVIERLMRIAWWDWDRPTLEARFDDLRDVLAFLEKYSR</sequence>
<evidence type="ECO:0000256" key="1">
    <source>
        <dbReference type="ARBA" id="ARBA00022679"/>
    </source>
</evidence>
<dbReference type="InterPro" id="IPR018357">
    <property type="entry name" value="Hexapep_transf_CS"/>
</dbReference>
<dbReference type="CDD" id="cd03349">
    <property type="entry name" value="LbH_XAT"/>
    <property type="match status" value="1"/>
</dbReference>
<dbReference type="PANTHER" id="PTHR43300:SF11">
    <property type="entry name" value="ACETYLTRANSFERASE RV3034C-RELATED"/>
    <property type="match status" value="1"/>
</dbReference>
<accession>A0A2M8QEY5</accession>
<dbReference type="SUPFAM" id="SSF51161">
    <property type="entry name" value="Trimeric LpxA-like enzymes"/>
    <property type="match status" value="1"/>
</dbReference>
<dbReference type="GO" id="GO:0016740">
    <property type="term" value="F:transferase activity"/>
    <property type="evidence" value="ECO:0007669"/>
    <property type="project" value="UniProtKB-KW"/>
</dbReference>
<reference evidence="3 4" key="1">
    <citation type="submission" date="2017-11" db="EMBL/GenBank/DDBJ databases">
        <title>Evolution of Phototrophy in the Chloroflexi Phylum Driven by Horizontal Gene Transfer.</title>
        <authorList>
            <person name="Ward L.M."/>
            <person name="Hemp J."/>
            <person name="Shih P.M."/>
            <person name="Mcglynn S.E."/>
            <person name="Fischer W."/>
        </authorList>
    </citation>
    <scope>NUCLEOTIDE SEQUENCE [LARGE SCALE GENOMIC DNA]</scope>
    <source>
        <strain evidence="3">JP3_7</strain>
    </source>
</reference>
<name>A0A2M8QEY5_9CHLR</name>
<evidence type="ECO:0000313" key="3">
    <source>
        <dbReference type="EMBL" id="PJF48373.1"/>
    </source>
</evidence>
<dbReference type="InterPro" id="IPR011004">
    <property type="entry name" value="Trimer_LpxA-like_sf"/>
</dbReference>
<organism evidence="3 4">
    <name type="scientific">Candidatus Thermofonsia Clade 3 bacterium</name>
    <dbReference type="NCBI Taxonomy" id="2364212"/>
    <lineage>
        <taxon>Bacteria</taxon>
        <taxon>Bacillati</taxon>
        <taxon>Chloroflexota</taxon>
        <taxon>Candidatus Thermofontia</taxon>
        <taxon>Candidatus Thermofonsia Clade 3</taxon>
    </lineage>
</organism>
<dbReference type="NCBIfam" id="TIGR03308">
    <property type="entry name" value="phn_thr-fam"/>
    <property type="match status" value="1"/>
</dbReference>